<evidence type="ECO:0000256" key="1">
    <source>
        <dbReference type="SAM" id="MobiDB-lite"/>
    </source>
</evidence>
<dbReference type="EMBL" id="MDEH01000006">
    <property type="protein sequence ID" value="PPU72207.1"/>
    <property type="molecule type" value="Genomic_DNA"/>
</dbReference>
<reference evidence="3 4" key="1">
    <citation type="submission" date="2016-08" db="EMBL/GenBank/DDBJ databases">
        <authorList>
            <person name="Seilhamer J.J."/>
        </authorList>
    </citation>
    <scope>NUCLEOTIDE SEQUENCE [LARGE SCALE GENOMIC DNA]</scope>
    <source>
        <strain evidence="3 4">CFBP4644</strain>
    </source>
</reference>
<proteinExistence type="predicted"/>
<evidence type="ECO:0000313" key="4">
    <source>
        <dbReference type="Proteomes" id="UP000239865"/>
    </source>
</evidence>
<gene>
    <name evidence="3" type="ORF">XmelCFBP4644_12015</name>
</gene>
<evidence type="ECO:0000313" key="3">
    <source>
        <dbReference type="EMBL" id="PPU72207.1"/>
    </source>
</evidence>
<protein>
    <submittedName>
        <fullName evidence="3">Uncharacterized protein</fullName>
    </submittedName>
</protein>
<dbReference type="OrthoDB" id="6009181at2"/>
<keyword evidence="2" id="KW-0732">Signal</keyword>
<feature type="chain" id="PRO_5015745733" evidence="2">
    <location>
        <begin position="50"/>
        <end position="159"/>
    </location>
</feature>
<feature type="compositionally biased region" description="Polar residues" evidence="1">
    <location>
        <begin position="1"/>
        <end position="10"/>
    </location>
</feature>
<name>A0A2S7DEG4_9XANT</name>
<dbReference type="RefSeq" id="WP_104587467.1">
    <property type="nucleotide sequence ID" value="NZ_JAJGQH010000008.1"/>
</dbReference>
<feature type="signal peptide" evidence="2">
    <location>
        <begin position="1"/>
        <end position="49"/>
    </location>
</feature>
<evidence type="ECO:0000256" key="2">
    <source>
        <dbReference type="SAM" id="SignalP"/>
    </source>
</evidence>
<feature type="region of interest" description="Disordered" evidence="1">
    <location>
        <begin position="1"/>
        <end position="22"/>
    </location>
</feature>
<comment type="caution">
    <text evidence="3">The sequence shown here is derived from an EMBL/GenBank/DDBJ whole genome shotgun (WGS) entry which is preliminary data.</text>
</comment>
<organism evidence="3 4">
    <name type="scientific">Xanthomonas melonis</name>
    <dbReference type="NCBI Taxonomy" id="56456"/>
    <lineage>
        <taxon>Bacteria</taxon>
        <taxon>Pseudomonadati</taxon>
        <taxon>Pseudomonadota</taxon>
        <taxon>Gammaproteobacteria</taxon>
        <taxon>Lysobacterales</taxon>
        <taxon>Lysobacteraceae</taxon>
        <taxon>Xanthomonas</taxon>
    </lineage>
</organism>
<dbReference type="Proteomes" id="UP000239865">
    <property type="component" value="Unassembled WGS sequence"/>
</dbReference>
<dbReference type="AlphaFoldDB" id="A0A2S7DEG4"/>
<sequence length="159" mass="17135">MTIQSITRFSPTPHPHACPAGPWRQARAPRVFALLLSMSLLAVSQSALATKQWNSNANPTIDNWISGMYASISGPLQTILQQCQLAPQATCEVTIMANGGVHTSATDGTQHFTLRFTGNPAPFGACHIYPLNPGIPGDKRLQGATCYDAQHNGTYFNLK</sequence>
<accession>A0A2S7DEG4</accession>